<comment type="caution">
    <text evidence="2">The sequence shown here is derived from an EMBL/GenBank/DDBJ whole genome shotgun (WGS) entry which is preliminary data.</text>
</comment>
<proteinExistence type="predicted"/>
<dbReference type="Pfam" id="PF00550">
    <property type="entry name" value="PP-binding"/>
    <property type="match status" value="1"/>
</dbReference>
<dbReference type="RefSeq" id="WP_229802829.1">
    <property type="nucleotide sequence ID" value="NZ_BMQP01000001.1"/>
</dbReference>
<keyword evidence="3" id="KW-1185">Reference proteome</keyword>
<sequence>MNHPVVADHEEQHSMQEAPALRERLAAMVAWASDGTVSAAEALAATVPLSALGVTSLAQMRLIDAVEREFGIEFDFSDDTVDVLNDLTALERRITEAA</sequence>
<gene>
    <name evidence="2" type="ORF">Pro02_07000</name>
</gene>
<evidence type="ECO:0000313" key="3">
    <source>
        <dbReference type="Proteomes" id="UP000655044"/>
    </source>
</evidence>
<name>A0A8J3WAY5_PLARO</name>
<accession>A0A8J3WAY5</accession>
<evidence type="ECO:0000313" key="2">
    <source>
        <dbReference type="EMBL" id="GIH82292.1"/>
    </source>
</evidence>
<organism evidence="2 3">
    <name type="scientific">Planobispora rosea</name>
    <dbReference type="NCBI Taxonomy" id="35762"/>
    <lineage>
        <taxon>Bacteria</taxon>
        <taxon>Bacillati</taxon>
        <taxon>Actinomycetota</taxon>
        <taxon>Actinomycetes</taxon>
        <taxon>Streptosporangiales</taxon>
        <taxon>Streptosporangiaceae</taxon>
        <taxon>Planobispora</taxon>
    </lineage>
</organism>
<protein>
    <recommendedName>
        <fullName evidence="1">Carrier domain-containing protein</fullName>
    </recommendedName>
</protein>
<dbReference type="InterPro" id="IPR036736">
    <property type="entry name" value="ACP-like_sf"/>
</dbReference>
<feature type="domain" description="Carrier" evidence="1">
    <location>
        <begin position="19"/>
        <end position="98"/>
    </location>
</feature>
<dbReference type="AlphaFoldDB" id="A0A8J3WAY5"/>
<dbReference type="InterPro" id="IPR009081">
    <property type="entry name" value="PP-bd_ACP"/>
</dbReference>
<dbReference type="Proteomes" id="UP000655044">
    <property type="component" value="Unassembled WGS sequence"/>
</dbReference>
<dbReference type="EMBL" id="BOOI01000005">
    <property type="protein sequence ID" value="GIH82292.1"/>
    <property type="molecule type" value="Genomic_DNA"/>
</dbReference>
<dbReference type="SUPFAM" id="SSF47336">
    <property type="entry name" value="ACP-like"/>
    <property type="match status" value="1"/>
</dbReference>
<reference evidence="2" key="1">
    <citation type="submission" date="2021-01" db="EMBL/GenBank/DDBJ databases">
        <title>Whole genome shotgun sequence of Planobispora rosea NBRC 15558.</title>
        <authorList>
            <person name="Komaki H."/>
            <person name="Tamura T."/>
        </authorList>
    </citation>
    <scope>NUCLEOTIDE SEQUENCE</scope>
    <source>
        <strain evidence="2">NBRC 15558</strain>
    </source>
</reference>
<dbReference type="Gene3D" id="1.10.1200.10">
    <property type="entry name" value="ACP-like"/>
    <property type="match status" value="1"/>
</dbReference>
<evidence type="ECO:0000259" key="1">
    <source>
        <dbReference type="PROSITE" id="PS50075"/>
    </source>
</evidence>
<dbReference type="PROSITE" id="PS50075">
    <property type="entry name" value="CARRIER"/>
    <property type="match status" value="1"/>
</dbReference>